<comment type="similarity">
    <text evidence="1">Belongs to the ABC transporter superfamily.</text>
</comment>
<dbReference type="RefSeq" id="WP_382167455.1">
    <property type="nucleotide sequence ID" value="NZ_JBHTBR010000005.1"/>
</dbReference>
<dbReference type="EMBL" id="JBHTBR010000005">
    <property type="protein sequence ID" value="MFC7292211.1"/>
    <property type="molecule type" value="Genomic_DNA"/>
</dbReference>
<dbReference type="Pfam" id="PF00005">
    <property type="entry name" value="ABC_tran"/>
    <property type="match status" value="1"/>
</dbReference>
<dbReference type="CDD" id="cd03230">
    <property type="entry name" value="ABC_DR_subfamily_A"/>
    <property type="match status" value="1"/>
</dbReference>
<dbReference type="PANTHER" id="PTHR43335">
    <property type="entry name" value="ABC TRANSPORTER, ATP-BINDING PROTEIN"/>
    <property type="match status" value="1"/>
</dbReference>
<dbReference type="SUPFAM" id="SSF52540">
    <property type="entry name" value="P-loop containing nucleoside triphosphate hydrolases"/>
    <property type="match status" value="1"/>
</dbReference>
<sequence>MSLLKIDRLVKTYGSGLSIKHAVRGVSFTVEKGEVVAFLGPNGAGKSTTMRMISGFLEPDSGDAFIAGASICQERENAQIALGYLAEGAPLYGDLTARGFLTFLAGTHGLSMSQTRWALDRVIADARIEAVIDRSIDTLSKGYKRRVGLAGAIIHDPPVLVLDEPTDGLDPNQKRAVRSLIARMSKDKAILISTHQLDEVQAMCSRALVIDGGKIVADDTPAGLVTNLPAKTLEDAFTLLTQEESIPQ</sequence>
<evidence type="ECO:0000313" key="7">
    <source>
        <dbReference type="Proteomes" id="UP001596492"/>
    </source>
</evidence>
<reference evidence="7" key="1">
    <citation type="journal article" date="2019" name="Int. J. Syst. Evol. Microbiol.">
        <title>The Global Catalogue of Microorganisms (GCM) 10K type strain sequencing project: providing services to taxonomists for standard genome sequencing and annotation.</title>
        <authorList>
            <consortium name="The Broad Institute Genomics Platform"/>
            <consortium name="The Broad Institute Genome Sequencing Center for Infectious Disease"/>
            <person name="Wu L."/>
            <person name="Ma J."/>
        </authorList>
    </citation>
    <scope>NUCLEOTIDE SEQUENCE [LARGE SCALE GENOMIC DNA]</scope>
    <source>
        <strain evidence="7">CCUG 51308</strain>
    </source>
</reference>
<comment type="caution">
    <text evidence="6">The sequence shown here is derived from an EMBL/GenBank/DDBJ whole genome shotgun (WGS) entry which is preliminary data.</text>
</comment>
<keyword evidence="4 6" id="KW-0067">ATP-binding</keyword>
<dbReference type="GO" id="GO:0005524">
    <property type="term" value="F:ATP binding"/>
    <property type="evidence" value="ECO:0007669"/>
    <property type="project" value="UniProtKB-KW"/>
</dbReference>
<evidence type="ECO:0000256" key="4">
    <source>
        <dbReference type="ARBA" id="ARBA00022840"/>
    </source>
</evidence>
<accession>A0ABW2IMW2</accession>
<evidence type="ECO:0000256" key="2">
    <source>
        <dbReference type="ARBA" id="ARBA00022448"/>
    </source>
</evidence>
<dbReference type="SMART" id="SM00382">
    <property type="entry name" value="AAA"/>
    <property type="match status" value="1"/>
</dbReference>
<keyword evidence="2" id="KW-0813">Transport</keyword>
<protein>
    <submittedName>
        <fullName evidence="6">ABC transporter ATP-binding protein</fullName>
    </submittedName>
</protein>
<organism evidence="6 7">
    <name type="scientific">Hirschia litorea</name>
    <dbReference type="NCBI Taxonomy" id="1199156"/>
    <lineage>
        <taxon>Bacteria</taxon>
        <taxon>Pseudomonadati</taxon>
        <taxon>Pseudomonadota</taxon>
        <taxon>Alphaproteobacteria</taxon>
        <taxon>Hyphomonadales</taxon>
        <taxon>Hyphomonadaceae</taxon>
        <taxon>Hirschia</taxon>
    </lineage>
</organism>
<dbReference type="Gene3D" id="3.40.50.300">
    <property type="entry name" value="P-loop containing nucleotide triphosphate hydrolases"/>
    <property type="match status" value="1"/>
</dbReference>
<gene>
    <name evidence="6" type="ORF">ACFQS8_11330</name>
</gene>
<dbReference type="InterPro" id="IPR027417">
    <property type="entry name" value="P-loop_NTPase"/>
</dbReference>
<dbReference type="InterPro" id="IPR003593">
    <property type="entry name" value="AAA+_ATPase"/>
</dbReference>
<proteinExistence type="inferred from homology"/>
<name>A0ABW2IMW2_9PROT</name>
<feature type="domain" description="ABC transporter" evidence="5">
    <location>
        <begin position="4"/>
        <end position="237"/>
    </location>
</feature>
<dbReference type="PANTHER" id="PTHR43335:SF4">
    <property type="entry name" value="ABC TRANSPORTER, ATP-BINDING PROTEIN"/>
    <property type="match status" value="1"/>
</dbReference>
<keyword evidence="7" id="KW-1185">Reference proteome</keyword>
<dbReference type="InterPro" id="IPR003439">
    <property type="entry name" value="ABC_transporter-like_ATP-bd"/>
</dbReference>
<dbReference type="PROSITE" id="PS50893">
    <property type="entry name" value="ABC_TRANSPORTER_2"/>
    <property type="match status" value="1"/>
</dbReference>
<dbReference type="Proteomes" id="UP001596492">
    <property type="component" value="Unassembled WGS sequence"/>
</dbReference>
<evidence type="ECO:0000256" key="1">
    <source>
        <dbReference type="ARBA" id="ARBA00005417"/>
    </source>
</evidence>
<evidence type="ECO:0000259" key="5">
    <source>
        <dbReference type="PROSITE" id="PS50893"/>
    </source>
</evidence>
<evidence type="ECO:0000256" key="3">
    <source>
        <dbReference type="ARBA" id="ARBA00022741"/>
    </source>
</evidence>
<evidence type="ECO:0000313" key="6">
    <source>
        <dbReference type="EMBL" id="MFC7292211.1"/>
    </source>
</evidence>
<keyword evidence="3" id="KW-0547">Nucleotide-binding</keyword>